<comment type="caution">
    <text evidence="3">The sequence shown here is derived from an EMBL/GenBank/DDBJ whole genome shotgun (WGS) entry which is preliminary data.</text>
</comment>
<evidence type="ECO:0000313" key="4">
    <source>
        <dbReference type="Proteomes" id="UP000243579"/>
    </source>
</evidence>
<name>A0A1V9YL04_ACHHY</name>
<dbReference type="EMBL" id="JNBR01001508">
    <property type="protein sequence ID" value="OQR86413.1"/>
    <property type="molecule type" value="Genomic_DNA"/>
</dbReference>
<proteinExistence type="predicted"/>
<dbReference type="STRING" id="1202772.A0A1V9YL04"/>
<dbReference type="AlphaFoldDB" id="A0A1V9YL04"/>
<dbReference type="PANTHER" id="PTHR46381:SF2">
    <property type="entry name" value="MAP KINASE PHOSPHATASE"/>
    <property type="match status" value="1"/>
</dbReference>
<dbReference type="Pfam" id="PF00782">
    <property type="entry name" value="DSPc"/>
    <property type="match status" value="1"/>
</dbReference>
<reference evidence="3 4" key="1">
    <citation type="journal article" date="2014" name="Genome Biol. Evol.">
        <title>The secreted proteins of Achlya hypogyna and Thraustotheca clavata identify the ancestral oomycete secretome and reveal gene acquisitions by horizontal gene transfer.</title>
        <authorList>
            <person name="Misner I."/>
            <person name="Blouin N."/>
            <person name="Leonard G."/>
            <person name="Richards T.A."/>
            <person name="Lane C.E."/>
        </authorList>
    </citation>
    <scope>NUCLEOTIDE SEQUENCE [LARGE SCALE GENOMIC DNA]</scope>
    <source>
        <strain evidence="3 4">ATCC 48635</strain>
    </source>
</reference>
<evidence type="ECO:0000313" key="3">
    <source>
        <dbReference type="EMBL" id="OQR86413.1"/>
    </source>
</evidence>
<sequence>MGTNQSAPVQATEPFSIVPCEPKGESKQHVPAAQAPLDDSAVMSRAARLALEAPRLSLVRPGLFVAGHGVQWPPATGATYALINCASEVLFPEDNTPPPHVRPVLALALRDGPTQEMLPFLPRVLAALTQHAPAIVLCHVGVSRSCTMVIAALMCTEGLSYTDAFAVVKGARSVCSPNPGFLCQLLELDSYRQDSAKRPRVYAFVPHGTHDPGTWILSACRVPGGRSFASPSEVHRHPRGVFIYVDATCLHVWVGAAAPASAVADADHELDELYSYVWRETRPPVVVERDGVESAAFRMLVGLTMGTLTYDSHLKEAPPVALTPSIEPAAVPAAAAVVFHVVGALDEDWDQLTEYDSSDLLPHLVGWLHTATTEYVWLGADRPKDCTAESMEHKLRDAGTTNPIEFTQDGAESEAFWEAFESGY</sequence>
<evidence type="ECO:0000259" key="2">
    <source>
        <dbReference type="PROSITE" id="PS50056"/>
    </source>
</evidence>
<feature type="domain" description="Tyrosine-protein phosphatase" evidence="1">
    <location>
        <begin position="55"/>
        <end position="194"/>
    </location>
</feature>
<dbReference type="Gene3D" id="3.90.190.10">
    <property type="entry name" value="Protein tyrosine phosphatase superfamily"/>
    <property type="match status" value="1"/>
</dbReference>
<evidence type="ECO:0008006" key="5">
    <source>
        <dbReference type="Google" id="ProtNLM"/>
    </source>
</evidence>
<feature type="domain" description="Tyrosine specific protein phosphatases" evidence="2">
    <location>
        <begin position="115"/>
        <end position="172"/>
    </location>
</feature>
<dbReference type="SUPFAM" id="SSF52799">
    <property type="entry name" value="(Phosphotyrosine protein) phosphatases II"/>
    <property type="match status" value="1"/>
</dbReference>
<dbReference type="InterPro" id="IPR020422">
    <property type="entry name" value="TYR_PHOSPHATASE_DUAL_dom"/>
</dbReference>
<organism evidence="3 4">
    <name type="scientific">Achlya hypogyna</name>
    <name type="common">Oomycete</name>
    <name type="synonym">Protoachlya hypogyna</name>
    <dbReference type="NCBI Taxonomy" id="1202772"/>
    <lineage>
        <taxon>Eukaryota</taxon>
        <taxon>Sar</taxon>
        <taxon>Stramenopiles</taxon>
        <taxon>Oomycota</taxon>
        <taxon>Saprolegniomycetes</taxon>
        <taxon>Saprolegniales</taxon>
        <taxon>Achlyaceae</taxon>
        <taxon>Achlya</taxon>
    </lineage>
</organism>
<dbReference type="InterPro" id="IPR000340">
    <property type="entry name" value="Dual-sp_phosphatase_cat-dom"/>
</dbReference>
<accession>A0A1V9YL04</accession>
<dbReference type="SMART" id="SM00195">
    <property type="entry name" value="DSPc"/>
    <property type="match status" value="1"/>
</dbReference>
<protein>
    <recommendedName>
        <fullName evidence="5">Dual specificity phosphatase</fullName>
    </recommendedName>
</protein>
<dbReference type="PANTHER" id="PTHR46381">
    <property type="entry name" value="MKPA PROTEIN"/>
    <property type="match status" value="1"/>
</dbReference>
<dbReference type="CDD" id="cd14498">
    <property type="entry name" value="DSP"/>
    <property type="match status" value="1"/>
</dbReference>
<dbReference type="InterPro" id="IPR029021">
    <property type="entry name" value="Prot-tyrosine_phosphatase-like"/>
</dbReference>
<dbReference type="PROSITE" id="PS50054">
    <property type="entry name" value="TYR_PHOSPHATASE_DUAL"/>
    <property type="match status" value="1"/>
</dbReference>
<keyword evidence="4" id="KW-1185">Reference proteome</keyword>
<dbReference type="OrthoDB" id="165342at2759"/>
<dbReference type="InterPro" id="IPR000387">
    <property type="entry name" value="Tyr_Pase_dom"/>
</dbReference>
<evidence type="ECO:0000259" key="1">
    <source>
        <dbReference type="PROSITE" id="PS50054"/>
    </source>
</evidence>
<dbReference type="Proteomes" id="UP000243579">
    <property type="component" value="Unassembled WGS sequence"/>
</dbReference>
<dbReference type="PROSITE" id="PS50056">
    <property type="entry name" value="TYR_PHOSPHATASE_2"/>
    <property type="match status" value="1"/>
</dbReference>
<gene>
    <name evidence="3" type="ORF">ACHHYP_10580</name>
</gene>